<organism evidence="4 5">
    <name type="scientific">Nannochloropsis salina CCMP1776</name>
    <dbReference type="NCBI Taxonomy" id="1027361"/>
    <lineage>
        <taxon>Eukaryota</taxon>
        <taxon>Sar</taxon>
        <taxon>Stramenopiles</taxon>
        <taxon>Ochrophyta</taxon>
        <taxon>Eustigmatophyceae</taxon>
        <taxon>Eustigmatales</taxon>
        <taxon>Monodopsidaceae</taxon>
        <taxon>Microchloropsis</taxon>
        <taxon>Microchloropsis salina</taxon>
    </lineage>
</organism>
<feature type="domain" description="Conserved oligomeric Golgi complex subunit 4 C-terminal" evidence="3">
    <location>
        <begin position="572"/>
        <end position="759"/>
    </location>
</feature>
<dbReference type="InterPro" id="IPR048682">
    <property type="entry name" value="COG4"/>
</dbReference>
<feature type="region of interest" description="Disordered" evidence="1">
    <location>
        <begin position="1"/>
        <end position="38"/>
    </location>
</feature>
<dbReference type="OrthoDB" id="47059at2759"/>
<name>A0A4D9D0J0_9STRA</name>
<protein>
    <submittedName>
        <fullName evidence="4">Uncharacterized protein</fullName>
    </submittedName>
</protein>
<feature type="domain" description="COG4 transport protein middle alpha-helical bundle" evidence="2">
    <location>
        <begin position="364"/>
        <end position="445"/>
    </location>
</feature>
<evidence type="ECO:0000259" key="2">
    <source>
        <dbReference type="Pfam" id="PF08318"/>
    </source>
</evidence>
<evidence type="ECO:0000259" key="3">
    <source>
        <dbReference type="Pfam" id="PF20662"/>
    </source>
</evidence>
<dbReference type="Pfam" id="PF20662">
    <property type="entry name" value="COG4_C"/>
    <property type="match status" value="1"/>
</dbReference>
<evidence type="ECO:0000313" key="4">
    <source>
        <dbReference type="EMBL" id="TFJ85132.1"/>
    </source>
</evidence>
<comment type="caution">
    <text evidence="4">The sequence shown here is derived from an EMBL/GenBank/DDBJ whole genome shotgun (WGS) entry which is preliminary data.</text>
</comment>
<accession>A0A4D9D0J0</accession>
<feature type="region of interest" description="Disordered" evidence="1">
    <location>
        <begin position="206"/>
        <end position="226"/>
    </location>
</feature>
<gene>
    <name evidence="4" type="ORF">NSK_003555</name>
</gene>
<dbReference type="Gene3D" id="1.20.58.1970">
    <property type="match status" value="1"/>
</dbReference>
<evidence type="ECO:0000256" key="1">
    <source>
        <dbReference type="SAM" id="MobiDB-lite"/>
    </source>
</evidence>
<dbReference type="PANTHER" id="PTHR24016">
    <property type="entry name" value="CONSERVED OLIGOMERIC GOLGI COMPLEX SUBUNIT 4"/>
    <property type="match status" value="1"/>
</dbReference>
<reference evidence="4 5" key="1">
    <citation type="submission" date="2019-01" db="EMBL/GenBank/DDBJ databases">
        <title>Nuclear Genome Assembly of the Microalgal Biofuel strain Nannochloropsis salina CCMP1776.</title>
        <authorList>
            <person name="Hovde B."/>
        </authorList>
    </citation>
    <scope>NUCLEOTIDE SEQUENCE [LARGE SCALE GENOMIC DNA]</scope>
    <source>
        <strain evidence="4 5">CCMP1776</strain>
    </source>
</reference>
<proteinExistence type="predicted"/>
<dbReference type="InterPro" id="IPR013167">
    <property type="entry name" value="COG4_M"/>
</dbReference>
<dbReference type="PANTHER" id="PTHR24016:SF0">
    <property type="entry name" value="CONSERVED OLIGOMERIC GOLGI COMPLEX SUBUNIT 4"/>
    <property type="match status" value="1"/>
</dbReference>
<dbReference type="EMBL" id="SDOX01000016">
    <property type="protein sequence ID" value="TFJ85132.1"/>
    <property type="molecule type" value="Genomic_DNA"/>
</dbReference>
<evidence type="ECO:0000313" key="5">
    <source>
        <dbReference type="Proteomes" id="UP000355283"/>
    </source>
</evidence>
<dbReference type="AlphaFoldDB" id="A0A4D9D0J0"/>
<dbReference type="InterPro" id="IPR048684">
    <property type="entry name" value="COG4_C"/>
</dbReference>
<dbReference type="Proteomes" id="UP000355283">
    <property type="component" value="Unassembled WGS sequence"/>
</dbReference>
<sequence length="779" mass="85853">MADGQEPLFQLPPPPVIDEASDGVASPPEPEESSTDPFTEAIVRFHMTLAEVQQQHNRPLSELQTEKYRKNKEDDNIDENLLAGRDIAAPALGRLMEDLDGIRAEMYVGNTAAETSPEQKDVQQEMLEDCERKTGDVVLNLLRKATSAIAPDPAAAPALFLECVRLKQETKAANIYGGFLQRRLIESTEDALQALDCVRSLRRLQMGSSNSQADDSEGVGQDSQPHVTGLSRLLGEASRMIGSLRGEGYYCEDESGQDAETGTAGSRHAARFSSWLSGPCLARMVTSLNSIAQQQALKLLKWYIEDCSVREWQERCLSARGTEDLVVQELDFALDELQLVLGLSNRYLAFVAAPREECMDLFIQVQELAGCYVSMESAYCNFNVAKAIAWGQPTEVQEGVLVSTLVEDVPMILNRSIERATQTLSDQAILAVASRATELLSPDSVPSFAAALQALVEDRSLTGVDAGGGAMDQFSRALQQQLDEEEGNVTHEAMIYAINSMDCAVAAMKNVQFQYLTSQEMQDMLLELGVRGSCEGESQQRARGGPHMVDAVAQEFGRVLKQYGGYLEVLLDDFASRYVSSGILDYLSQVVGRTNYTIDATTYEKEAVGRGDPFVTQFLDYMFVKDKVLRDCKAGMTGSALLGFVERVAMSLSPALIQALEEKEFTEWGGMKLRQQVRLLQEQLMELVDGHGTLLPQFARVDQMVTLLNLDSPADVHYLMILKPDIVQQPACGLGEHNSKEDKPKSAEVVGRLTPAEVKQILKQRVEFNPQAVESLIFK</sequence>
<dbReference type="Pfam" id="PF08318">
    <property type="entry name" value="COG4_m"/>
    <property type="match status" value="1"/>
</dbReference>
<keyword evidence="5" id="KW-1185">Reference proteome</keyword>